<evidence type="ECO:0000313" key="10">
    <source>
        <dbReference type="Proteomes" id="UP000572817"/>
    </source>
</evidence>
<feature type="domain" description="Carrier" evidence="7">
    <location>
        <begin position="12"/>
        <end position="73"/>
    </location>
</feature>
<dbReference type="EMBL" id="WWBZ02000013">
    <property type="protein sequence ID" value="KAF4310661.1"/>
    <property type="molecule type" value="Genomic_DNA"/>
</dbReference>
<evidence type="ECO:0000259" key="7">
    <source>
        <dbReference type="Pfam" id="PF00550"/>
    </source>
</evidence>
<dbReference type="OrthoDB" id="3689213at2759"/>
<name>A0A8H4N9C7_9PEZI</name>
<proteinExistence type="inferred from homology"/>
<dbReference type="AlphaFoldDB" id="A0A8H4N9C7"/>
<evidence type="ECO:0000256" key="3">
    <source>
        <dbReference type="ARBA" id="ARBA00022598"/>
    </source>
</evidence>
<dbReference type="InterPro" id="IPR000873">
    <property type="entry name" value="AMP-dep_synth/lig_dom"/>
</dbReference>
<evidence type="ECO:0000256" key="1">
    <source>
        <dbReference type="ARBA" id="ARBA00022450"/>
    </source>
</evidence>
<dbReference type="InterPro" id="IPR001242">
    <property type="entry name" value="Condensation_dom"/>
</dbReference>
<protein>
    <submittedName>
        <fullName evidence="9">Nonribosomal peptide synthase-like protein</fullName>
    </submittedName>
</protein>
<accession>A0A8H4N9C7</accession>
<dbReference type="InterPro" id="IPR023213">
    <property type="entry name" value="CAT-like_dom_sf"/>
</dbReference>
<dbReference type="Gene3D" id="1.10.1200.10">
    <property type="entry name" value="ACP-like"/>
    <property type="match status" value="1"/>
</dbReference>
<dbReference type="Pfam" id="PF00668">
    <property type="entry name" value="Condensation"/>
    <property type="match status" value="1"/>
</dbReference>
<dbReference type="Gene3D" id="3.30.559.10">
    <property type="entry name" value="Chloramphenicol acetyltransferase-like domain"/>
    <property type="match status" value="1"/>
</dbReference>
<keyword evidence="10" id="KW-1185">Reference proteome</keyword>
<keyword evidence="1" id="KW-0596">Phosphopantetheine</keyword>
<feature type="compositionally biased region" description="Basic and acidic residues" evidence="5">
    <location>
        <begin position="120"/>
        <end position="134"/>
    </location>
</feature>
<dbReference type="InterPro" id="IPR020845">
    <property type="entry name" value="AMP-binding_CS"/>
</dbReference>
<dbReference type="GO" id="GO:0031177">
    <property type="term" value="F:phosphopantetheine binding"/>
    <property type="evidence" value="ECO:0007669"/>
    <property type="project" value="TreeGrafter"/>
</dbReference>
<dbReference type="Pfam" id="PF00501">
    <property type="entry name" value="AMP-binding"/>
    <property type="match status" value="1"/>
</dbReference>
<dbReference type="PROSITE" id="PS00455">
    <property type="entry name" value="AMP_BINDING"/>
    <property type="match status" value="1"/>
</dbReference>
<evidence type="ECO:0000313" key="9">
    <source>
        <dbReference type="EMBL" id="KAF4310661.1"/>
    </source>
</evidence>
<feature type="domain" description="Condensation" evidence="8">
    <location>
        <begin position="189"/>
        <end position="456"/>
    </location>
</feature>
<dbReference type="SUPFAM" id="SSF56801">
    <property type="entry name" value="Acetyl-CoA synthetase-like"/>
    <property type="match status" value="1"/>
</dbReference>
<evidence type="ECO:0000256" key="2">
    <source>
        <dbReference type="ARBA" id="ARBA00022553"/>
    </source>
</evidence>
<dbReference type="GO" id="GO:0016874">
    <property type="term" value="F:ligase activity"/>
    <property type="evidence" value="ECO:0007669"/>
    <property type="project" value="UniProtKB-KW"/>
</dbReference>
<dbReference type="InterPro" id="IPR036736">
    <property type="entry name" value="ACP-like_sf"/>
</dbReference>
<dbReference type="Gene3D" id="3.30.300.30">
    <property type="match status" value="1"/>
</dbReference>
<keyword evidence="2" id="KW-0597">Phosphoprotein</keyword>
<evidence type="ECO:0000256" key="5">
    <source>
        <dbReference type="SAM" id="MobiDB-lite"/>
    </source>
</evidence>
<feature type="domain" description="AMP-dependent synthetase/ligase" evidence="6">
    <location>
        <begin position="598"/>
        <end position="927"/>
    </location>
</feature>
<dbReference type="SUPFAM" id="SSF52777">
    <property type="entry name" value="CoA-dependent acyltransferases"/>
    <property type="match status" value="2"/>
</dbReference>
<sequence>MVLFPCSDRHIILSAIARAVDLPVEEIDTSKSFTELGGHSLSALQVQNECKGAVRHAPTVLSLLTSPCLDDLVPIPTALDVDQEPTAVNTPATSDSGFVEPPQLEGITELPVLRLPSADSVHDGPLREKHEHNMKPSSLSLSEAALPDLAPSDSTPSAADQAPVTEMQAALIRGGQSTITYSETWPLEDVTVLKHAWKTVVSMEPIFRTAFKEDGAGSYVMRLQDAAVIPWEEVVTFDRTSYEAEIAQRASLMWPSFRFRTVVYKSSGRDRSEGTIIFAVHHALLDGWSMGLLMEKVRRVAVGESGVAPGKPFVQAANELSRIKKKLERVAIEFWDEKESRFASAATGPALPKPRKRGAEDGSNEISIGFGELIDRLRDTSRSLGVTVATMFYSGWALTQALYADSDAVIMGAILSGRDLPVEDISTVIGPTLNSLPLHVSINQDESTGELVRRVFRSLAGLTCFQWSTQEHGFSRSFEAALSVTRGLEGPNGPVRPLRAPHYDFESGIPLSLAIDEIAMTVRLVYHPDRYTRENAEGLVSCFRNALEGLTHSTSVRYCLNSLVSVPMQGRLRALSNCSSGLTTRSSHPEDLVSLFNAAVRDHSELPAVEVGDETVSYSELYRRASSVSKELSRLEVGGQVVCVHADGSLNWVVGLIGALQAGATICSLDATLPPELRCSMFETAGSMVFVVGSEAQTSFQPKDCSHCLVVDTITRNNPAPPEDVIIPTPSPAAPAYLCFTSGSTGKPKGVLCTHQGLVAFQKDRKVRLNAAPGVRISQFMSPAFDGSIHEIFSALCYGATLVLRGNADPFDVLRRVDSAIMTPSAARTLAPNDFPNLKTVYLVGEQVPPPVVEEWAGARELYNMYGPTEGTCGATITQLIPGRPITIGQPNPTSRVYILGKNGFPMPPGAVGEICIAGVQVSLGYLNLPEETAQRFVPDTICPELGEMMYKTGDRGYWGENGEVVCLGRRDRQVKLRGFRLDLDDLEARILKAYPGIKAVALTRPDGRDSLVAMVQPANLDTAAVQKAIRAHLPRQAVPSAIACVDDFPMTRAGKVDLKAVAAELTGRR</sequence>
<dbReference type="SUPFAM" id="SSF47336">
    <property type="entry name" value="ACP-like"/>
    <property type="match status" value="1"/>
</dbReference>
<reference evidence="9" key="1">
    <citation type="submission" date="2020-04" db="EMBL/GenBank/DDBJ databases">
        <title>Genome Assembly and Annotation of Botryosphaeria dothidea sdau 11-99, a Latent Pathogen of Apple Fruit Ring Rot in China.</title>
        <authorList>
            <person name="Yu C."/>
            <person name="Diao Y."/>
            <person name="Lu Q."/>
            <person name="Zhao J."/>
            <person name="Cui S."/>
            <person name="Peng C."/>
            <person name="He B."/>
            <person name="Liu H."/>
        </authorList>
    </citation>
    <scope>NUCLEOTIDE SEQUENCE [LARGE SCALE GENOMIC DNA]</scope>
    <source>
        <strain evidence="9">Sdau11-99</strain>
    </source>
</reference>
<dbReference type="InterPro" id="IPR009081">
    <property type="entry name" value="PP-bd_ACP"/>
</dbReference>
<organism evidence="9 10">
    <name type="scientific">Botryosphaeria dothidea</name>
    <dbReference type="NCBI Taxonomy" id="55169"/>
    <lineage>
        <taxon>Eukaryota</taxon>
        <taxon>Fungi</taxon>
        <taxon>Dikarya</taxon>
        <taxon>Ascomycota</taxon>
        <taxon>Pezizomycotina</taxon>
        <taxon>Dothideomycetes</taxon>
        <taxon>Dothideomycetes incertae sedis</taxon>
        <taxon>Botryosphaeriales</taxon>
        <taxon>Botryosphaeriaceae</taxon>
        <taxon>Botryosphaeria</taxon>
    </lineage>
</organism>
<dbReference type="GO" id="GO:0005737">
    <property type="term" value="C:cytoplasm"/>
    <property type="evidence" value="ECO:0007669"/>
    <property type="project" value="TreeGrafter"/>
</dbReference>
<evidence type="ECO:0000259" key="8">
    <source>
        <dbReference type="Pfam" id="PF00668"/>
    </source>
</evidence>
<dbReference type="InterPro" id="IPR045851">
    <property type="entry name" value="AMP-bd_C_sf"/>
</dbReference>
<feature type="region of interest" description="Disordered" evidence="5">
    <location>
        <begin position="118"/>
        <end position="138"/>
    </location>
</feature>
<keyword evidence="3" id="KW-0436">Ligase</keyword>
<dbReference type="InterPro" id="IPR042099">
    <property type="entry name" value="ANL_N_sf"/>
</dbReference>
<dbReference type="Proteomes" id="UP000572817">
    <property type="component" value="Unassembled WGS sequence"/>
</dbReference>
<dbReference type="GO" id="GO:0043041">
    <property type="term" value="P:amino acid activation for nonribosomal peptide biosynthetic process"/>
    <property type="evidence" value="ECO:0007669"/>
    <property type="project" value="TreeGrafter"/>
</dbReference>
<comment type="caution">
    <text evidence="9">The sequence shown here is derived from an EMBL/GenBank/DDBJ whole genome shotgun (WGS) entry which is preliminary data.</text>
</comment>
<dbReference type="Pfam" id="PF00550">
    <property type="entry name" value="PP-binding"/>
    <property type="match status" value="1"/>
</dbReference>
<dbReference type="Gene3D" id="3.30.559.30">
    <property type="entry name" value="Nonribosomal peptide synthetase, condensation domain"/>
    <property type="match status" value="1"/>
</dbReference>
<dbReference type="GO" id="GO:0044550">
    <property type="term" value="P:secondary metabolite biosynthetic process"/>
    <property type="evidence" value="ECO:0007669"/>
    <property type="project" value="TreeGrafter"/>
</dbReference>
<dbReference type="Gene3D" id="3.40.50.12780">
    <property type="entry name" value="N-terminal domain of ligase-like"/>
    <property type="match status" value="1"/>
</dbReference>
<gene>
    <name evidence="9" type="ORF">GTA08_BOTSDO13754</name>
</gene>
<comment type="similarity">
    <text evidence="4">Belongs to the NRP synthetase family.</text>
</comment>
<dbReference type="PANTHER" id="PTHR45527:SF11">
    <property type="entry name" value="NONRIBOSOMAL PEPTIDE SYNTHETASE 5"/>
    <property type="match status" value="1"/>
</dbReference>
<evidence type="ECO:0000259" key="6">
    <source>
        <dbReference type="Pfam" id="PF00501"/>
    </source>
</evidence>
<dbReference type="PANTHER" id="PTHR45527">
    <property type="entry name" value="NONRIBOSOMAL PEPTIDE SYNTHETASE"/>
    <property type="match status" value="1"/>
</dbReference>
<evidence type="ECO:0000256" key="4">
    <source>
        <dbReference type="ARBA" id="ARBA00029454"/>
    </source>
</evidence>